<dbReference type="OrthoDB" id="9805601at2"/>
<reference evidence="12 13" key="1">
    <citation type="submission" date="2017-12" db="EMBL/GenBank/DDBJ databases">
        <authorList>
            <person name="Hurst M.R.H."/>
        </authorList>
    </citation>
    <scope>NUCLEOTIDE SEQUENCE [LARGE SCALE GENOMIC DNA]</scope>
    <source>
        <strain evidence="12 13">SY-3-19</strain>
    </source>
</reference>
<keyword evidence="7 12" id="KW-0067">ATP-binding</keyword>
<evidence type="ECO:0000256" key="8">
    <source>
        <dbReference type="ARBA" id="ARBA00023004"/>
    </source>
</evidence>
<evidence type="ECO:0000256" key="1">
    <source>
        <dbReference type="ARBA" id="ARBA00004202"/>
    </source>
</evidence>
<evidence type="ECO:0000256" key="3">
    <source>
        <dbReference type="ARBA" id="ARBA00022448"/>
    </source>
</evidence>
<dbReference type="EMBL" id="PJCH01000015">
    <property type="protein sequence ID" value="PQA86311.1"/>
    <property type="molecule type" value="Genomic_DNA"/>
</dbReference>
<dbReference type="CDD" id="cd03214">
    <property type="entry name" value="ABC_Iron-Siderophores_B12_Hemin"/>
    <property type="match status" value="1"/>
</dbReference>
<dbReference type="FunFam" id="3.40.50.300:FF:000134">
    <property type="entry name" value="Iron-enterobactin ABC transporter ATP-binding protein"/>
    <property type="match status" value="1"/>
</dbReference>
<dbReference type="GO" id="GO:0006826">
    <property type="term" value="P:iron ion transport"/>
    <property type="evidence" value="ECO:0007669"/>
    <property type="project" value="UniProtKB-KW"/>
</dbReference>
<keyword evidence="6" id="KW-0547">Nucleotide-binding</keyword>
<evidence type="ECO:0000256" key="9">
    <source>
        <dbReference type="ARBA" id="ARBA00023065"/>
    </source>
</evidence>
<evidence type="ECO:0000256" key="2">
    <source>
        <dbReference type="ARBA" id="ARBA00005417"/>
    </source>
</evidence>
<dbReference type="Pfam" id="PF00005">
    <property type="entry name" value="ABC_tran"/>
    <property type="match status" value="1"/>
</dbReference>
<evidence type="ECO:0000256" key="4">
    <source>
        <dbReference type="ARBA" id="ARBA00022475"/>
    </source>
</evidence>
<evidence type="ECO:0000256" key="6">
    <source>
        <dbReference type="ARBA" id="ARBA00022741"/>
    </source>
</evidence>
<keyword evidence="10" id="KW-0472">Membrane</keyword>
<keyword evidence="5" id="KW-0410">Iron transport</keyword>
<dbReference type="InterPro" id="IPR027417">
    <property type="entry name" value="P-loop_NTPase"/>
</dbReference>
<evidence type="ECO:0000256" key="7">
    <source>
        <dbReference type="ARBA" id="ARBA00022840"/>
    </source>
</evidence>
<dbReference type="GO" id="GO:0005886">
    <property type="term" value="C:plasma membrane"/>
    <property type="evidence" value="ECO:0007669"/>
    <property type="project" value="UniProtKB-SubCell"/>
</dbReference>
<comment type="subcellular location">
    <subcellularLocation>
        <location evidence="1">Cell membrane</location>
        <topology evidence="1">Peripheral membrane protein</topology>
    </subcellularLocation>
</comment>
<dbReference type="Proteomes" id="UP000239504">
    <property type="component" value="Unassembled WGS sequence"/>
</dbReference>
<dbReference type="PANTHER" id="PTHR42771:SF2">
    <property type="entry name" value="IRON(3+)-HYDROXAMATE IMPORT ATP-BINDING PROTEIN FHUC"/>
    <property type="match status" value="1"/>
</dbReference>
<dbReference type="SUPFAM" id="SSF52540">
    <property type="entry name" value="P-loop containing nucleoside triphosphate hydrolases"/>
    <property type="match status" value="1"/>
</dbReference>
<keyword evidence="3" id="KW-0813">Transport</keyword>
<accession>A0A2S7K1H3</accession>
<dbReference type="Gene3D" id="3.40.50.300">
    <property type="entry name" value="P-loop containing nucleotide triphosphate hydrolases"/>
    <property type="match status" value="1"/>
</dbReference>
<dbReference type="PANTHER" id="PTHR42771">
    <property type="entry name" value="IRON(3+)-HYDROXAMATE IMPORT ATP-BINDING PROTEIN FHUC"/>
    <property type="match status" value="1"/>
</dbReference>
<evidence type="ECO:0000259" key="11">
    <source>
        <dbReference type="PROSITE" id="PS50893"/>
    </source>
</evidence>
<keyword evidence="13" id="KW-1185">Reference proteome</keyword>
<dbReference type="InterPro" id="IPR003439">
    <property type="entry name" value="ABC_transporter-like_ATP-bd"/>
</dbReference>
<comment type="caution">
    <text evidence="12">The sequence shown here is derived from an EMBL/GenBank/DDBJ whole genome shotgun (WGS) entry which is preliminary data.</text>
</comment>
<protein>
    <submittedName>
        <fullName evidence="12">Iron-hydroxamate transporter ATP-binding subunit</fullName>
    </submittedName>
</protein>
<evidence type="ECO:0000313" key="13">
    <source>
        <dbReference type="Proteomes" id="UP000239504"/>
    </source>
</evidence>
<dbReference type="SMART" id="SM00382">
    <property type="entry name" value="AAA"/>
    <property type="match status" value="1"/>
</dbReference>
<dbReference type="GO" id="GO:0005524">
    <property type="term" value="F:ATP binding"/>
    <property type="evidence" value="ECO:0007669"/>
    <property type="project" value="UniProtKB-KW"/>
</dbReference>
<dbReference type="InterPro" id="IPR051535">
    <property type="entry name" value="Siderophore_ABC-ATPase"/>
</dbReference>
<dbReference type="InterPro" id="IPR003593">
    <property type="entry name" value="AAA+_ATPase"/>
</dbReference>
<keyword evidence="8" id="KW-0408">Iron</keyword>
<dbReference type="AlphaFoldDB" id="A0A2S7K1H3"/>
<proteinExistence type="inferred from homology"/>
<feature type="domain" description="ABC transporter" evidence="11">
    <location>
        <begin position="24"/>
        <end position="260"/>
    </location>
</feature>
<dbReference type="GO" id="GO:0016887">
    <property type="term" value="F:ATP hydrolysis activity"/>
    <property type="evidence" value="ECO:0007669"/>
    <property type="project" value="InterPro"/>
</dbReference>
<keyword evidence="4" id="KW-1003">Cell membrane</keyword>
<evidence type="ECO:0000256" key="10">
    <source>
        <dbReference type="ARBA" id="ARBA00023136"/>
    </source>
</evidence>
<dbReference type="RefSeq" id="WP_104831523.1">
    <property type="nucleotide sequence ID" value="NZ_PJCH01000015.1"/>
</dbReference>
<name>A0A2S7K1H3_9PROT</name>
<gene>
    <name evidence="12" type="ORF">CW354_18380</name>
</gene>
<sequence length="278" mass="29869">MNEIQTGAPASTSDTPEKADGAAVEIKAASVSIGDVNLLNNIDIRLAPLCVTGLIGPNGAGKSTLAKVVARQLSLSSGECRLDEKPYDAFGARDFARRIAYLPQSIPVATGLTVHELVRTGRYPWHGALGQFSADDRAAVDEALAITGMDKLADRSTDTLSGGERQRCWIAMLLAQQASVLILDEPISALDIRFQIETMNLVRSISRMRAVSILIILHDINLAARYCDEIVALKEGRIAWRGPAASLIDPAVLEPIYDVRMTVHTAGVVKLAFPKLAD</sequence>
<comment type="similarity">
    <text evidence="2">Belongs to the ABC transporter superfamily.</text>
</comment>
<dbReference type="PROSITE" id="PS50893">
    <property type="entry name" value="ABC_TRANSPORTER_2"/>
    <property type="match status" value="1"/>
</dbReference>
<evidence type="ECO:0000313" key="12">
    <source>
        <dbReference type="EMBL" id="PQA86311.1"/>
    </source>
</evidence>
<organism evidence="12 13">
    <name type="scientific">Hyphococcus luteus</name>
    <dbReference type="NCBI Taxonomy" id="2058213"/>
    <lineage>
        <taxon>Bacteria</taxon>
        <taxon>Pseudomonadati</taxon>
        <taxon>Pseudomonadota</taxon>
        <taxon>Alphaproteobacteria</taxon>
        <taxon>Parvularculales</taxon>
        <taxon>Parvularculaceae</taxon>
        <taxon>Hyphococcus</taxon>
    </lineage>
</organism>
<evidence type="ECO:0000256" key="5">
    <source>
        <dbReference type="ARBA" id="ARBA00022496"/>
    </source>
</evidence>
<keyword evidence="9" id="KW-0406">Ion transport</keyword>